<evidence type="ECO:0000256" key="2">
    <source>
        <dbReference type="SAM" id="SignalP"/>
    </source>
</evidence>
<dbReference type="Bgee" id="WBGene00013306">
    <property type="expression patterns" value="Expressed in adult organism and 3 other cell types or tissues"/>
</dbReference>
<protein>
    <submittedName>
        <fullName evidence="3">Cyclin N-terminal domain-containing protein</fullName>
    </submittedName>
</protein>
<dbReference type="HOGENOM" id="CLU_1316499_0_0_1"/>
<accession>O18234</accession>
<dbReference type="OrthoDB" id="5785958at2759"/>
<dbReference type="InParanoid" id="O18234"/>
<dbReference type="InterPro" id="IPR036915">
    <property type="entry name" value="Cyclin-like_sf"/>
</dbReference>
<feature type="compositionally biased region" description="Basic and acidic residues" evidence="1">
    <location>
        <begin position="36"/>
        <end position="49"/>
    </location>
</feature>
<dbReference type="AGR" id="WB:WBGene00013306"/>
<gene>
    <name evidence="3" type="ORF">CELE_Y57G11C.8</name>
    <name evidence="3 5" type="ORF">Y57G11C.8</name>
</gene>
<dbReference type="OMA" id="RCRNHEN"/>
<dbReference type="EMBL" id="BX284604">
    <property type="protein sequence ID" value="CAB16510.2"/>
    <property type="molecule type" value="Genomic_DNA"/>
</dbReference>
<feature type="chain" id="PRO_5004157511" evidence="2">
    <location>
        <begin position="23"/>
        <end position="210"/>
    </location>
</feature>
<evidence type="ECO:0000256" key="1">
    <source>
        <dbReference type="SAM" id="MobiDB-lite"/>
    </source>
</evidence>
<reference evidence="3 4" key="1">
    <citation type="journal article" date="1998" name="Science">
        <title>Genome sequence of the nematode C. elegans: a platform for investigating biology.</title>
        <authorList>
            <consortium name="The C. elegans sequencing consortium"/>
            <person name="Sulson J.E."/>
            <person name="Waterston R."/>
        </authorList>
    </citation>
    <scope>NUCLEOTIDE SEQUENCE [LARGE SCALE GENOMIC DNA]</scope>
    <source>
        <strain evidence="3 4">Bristol N2</strain>
    </source>
</reference>
<feature type="signal peptide" evidence="2">
    <location>
        <begin position="1"/>
        <end position="22"/>
    </location>
</feature>
<dbReference type="Proteomes" id="UP000001940">
    <property type="component" value="Chromosome IV"/>
</dbReference>
<dbReference type="eggNOG" id="ENOG502T3A9">
    <property type="taxonomic scope" value="Eukaryota"/>
</dbReference>
<dbReference type="PIR" id="T27221">
    <property type="entry name" value="T27221"/>
</dbReference>
<dbReference type="WormBase" id="Y57G11C.8">
    <property type="protein sequence ID" value="CE39974"/>
    <property type="gene ID" value="WBGene00013306"/>
</dbReference>
<dbReference type="UCSC" id="Y57G11C.8">
    <property type="organism name" value="c. elegans"/>
</dbReference>
<dbReference type="PaxDb" id="6239-Y57G11C.8"/>
<dbReference type="FunCoup" id="O18234">
    <property type="interactions" value="313"/>
</dbReference>
<evidence type="ECO:0000313" key="3">
    <source>
        <dbReference type="EMBL" id="CAB16510.2"/>
    </source>
</evidence>
<keyword evidence="4" id="KW-1185">Reference proteome</keyword>
<dbReference type="SUPFAM" id="SSF47954">
    <property type="entry name" value="Cyclin-like"/>
    <property type="match status" value="1"/>
</dbReference>
<name>O18234_CAEEL</name>
<feature type="region of interest" description="Disordered" evidence="1">
    <location>
        <begin position="28"/>
        <end position="52"/>
    </location>
</feature>
<dbReference type="AlphaFoldDB" id="O18234"/>
<proteinExistence type="predicted"/>
<dbReference type="SMR" id="O18234"/>
<evidence type="ECO:0000313" key="5">
    <source>
        <dbReference type="WormBase" id="Y57G11C.8"/>
    </source>
</evidence>
<keyword evidence="2" id="KW-0732">Signal</keyword>
<sequence>MPFLFVLISINVLSVSLVLVMCGKKENENGTGSATKNEKKPDQMPDSIKDNTTQINFTPQSSSFKRTDTYHAVAENFAFPASVKCKNHDDAWRILALYLDYIRAVNPVEFAKYKMLDSALAVLHDFSHLVRTAHVSNETIALSVVYFLIDFHKITPNIGTASDPWYKMLCRDATLDELERMRVLIEQDLMGGKSEEYSGNGTSAFELEAI</sequence>
<evidence type="ECO:0000313" key="4">
    <source>
        <dbReference type="Proteomes" id="UP000001940"/>
    </source>
</evidence>
<organism evidence="3 4">
    <name type="scientific">Caenorhabditis elegans</name>
    <dbReference type="NCBI Taxonomy" id="6239"/>
    <lineage>
        <taxon>Eukaryota</taxon>
        <taxon>Metazoa</taxon>
        <taxon>Ecdysozoa</taxon>
        <taxon>Nematoda</taxon>
        <taxon>Chromadorea</taxon>
        <taxon>Rhabditida</taxon>
        <taxon>Rhabditina</taxon>
        <taxon>Rhabditomorpha</taxon>
        <taxon>Rhabditoidea</taxon>
        <taxon>Rhabditidae</taxon>
        <taxon>Peloderinae</taxon>
        <taxon>Caenorhabditis</taxon>
    </lineage>
</organism>